<sequence length="426" mass="48533">MHKDVEIYALALDPIYIGTGGYKIGRVDNTIVRDPSTNEPKIPGSSLAGVWRYYSVLRIAEEIRNNLDNEFNEIVSYLKDKGALNDEEVDKLKDQKDKLNFFFPKSLLFSVFTILNLSDSDKDKKDNIKNAFYEYLSNHIFKNNGSYIFFEGNRFIGIKCAGQDDAPNLSIEDVKKEDKPTGHCGSCIVCKSFGFSKKDLSWQGLIFFSDLEILFFPVFTYKGTKWVTTKKKLERVEINSKEPSSIDKILAKESDYLNLGWLYLKVEGDHEIKEEDLKKLDLDLELKPEDIVIVSEELFSQIVNSNLEVRTSVSIDPITGAAKEGALFTSEAIPRGTIFFGKIRIFDKTFLEGIEEKIKPIPETELIENMLEDSKNYFEIFGIGGMTTRGFGRLKIALIKEKNEEQENSEEEQIETTSQENGGQNE</sequence>
<dbReference type="Proteomes" id="UP000002061">
    <property type="component" value="Chromosome"/>
</dbReference>
<dbReference type="eggNOG" id="arCOG02657">
    <property type="taxonomic scope" value="Archaea"/>
</dbReference>
<accession>D5VQI0</accession>
<evidence type="ECO:0000256" key="2">
    <source>
        <dbReference type="SAM" id="MobiDB-lite"/>
    </source>
</evidence>
<reference evidence="4" key="1">
    <citation type="submission" date="2010-04" db="EMBL/GenBank/DDBJ databases">
        <title>Complete sequence of Methanocaldococcus infernus ME.</title>
        <authorList>
            <consortium name="US DOE Joint Genome Institute"/>
            <person name="Lucas S."/>
            <person name="Copeland A."/>
            <person name="Lapidus A."/>
            <person name="Cheng J.-F."/>
            <person name="Bruce D."/>
            <person name="Goodwin L."/>
            <person name="Pitluck S."/>
            <person name="Munk A.C."/>
            <person name="Detter J.C."/>
            <person name="Han C."/>
            <person name="Tapia R."/>
            <person name="Land M."/>
            <person name="Hauser L."/>
            <person name="Kyrpides N."/>
            <person name="Mikhailova N."/>
            <person name="Sieprawska-Lupa M."/>
            <person name="Whitman W.B."/>
            <person name="Woyke T."/>
        </authorList>
    </citation>
    <scope>NUCLEOTIDE SEQUENCE [LARGE SCALE GENOMIC DNA]</scope>
    <source>
        <strain evidence="4">ME</strain>
    </source>
</reference>
<keyword evidence="1" id="KW-0051">Antiviral defense</keyword>
<dbReference type="GO" id="GO:0051607">
    <property type="term" value="P:defense response to virus"/>
    <property type="evidence" value="ECO:0007669"/>
    <property type="project" value="UniProtKB-KW"/>
</dbReference>
<organism evidence="4 5">
    <name type="scientific">Methanocaldococcus infernus (strain DSM 11812 / JCM 15783 / ME)</name>
    <dbReference type="NCBI Taxonomy" id="573063"/>
    <lineage>
        <taxon>Archaea</taxon>
        <taxon>Methanobacteriati</taxon>
        <taxon>Methanobacteriota</taxon>
        <taxon>Methanomada group</taxon>
        <taxon>Methanococci</taxon>
        <taxon>Methanococcales</taxon>
        <taxon>Methanocaldococcaceae</taxon>
        <taxon>Methanocaldococcus</taxon>
    </lineage>
</organism>
<dbReference type="KEGG" id="mif:Metin_0161"/>
<dbReference type="InterPro" id="IPR013410">
    <property type="entry name" value="CRISPR-assoc_RAMP_Cmr4"/>
</dbReference>
<dbReference type="PANTHER" id="PTHR36700">
    <property type="entry name" value="CRISPR SYSTEM CMR SUBUNIT CMR4"/>
    <property type="match status" value="1"/>
</dbReference>
<evidence type="ECO:0000259" key="3">
    <source>
        <dbReference type="Pfam" id="PF03787"/>
    </source>
</evidence>
<dbReference type="EMBL" id="CP002009">
    <property type="protein sequence ID" value="ADG12833.1"/>
    <property type="molecule type" value="Genomic_DNA"/>
</dbReference>
<name>D5VQI0_METIM</name>
<protein>
    <recommendedName>
        <fullName evidence="3">CRISPR type III-associated protein domain-containing protein</fullName>
    </recommendedName>
</protein>
<dbReference type="OrthoDB" id="44077at2157"/>
<feature type="compositionally biased region" description="Low complexity" evidence="2">
    <location>
        <begin position="415"/>
        <end position="426"/>
    </location>
</feature>
<dbReference type="STRING" id="573063.Metin_0161"/>
<dbReference type="PANTHER" id="PTHR36700:SF1">
    <property type="entry name" value="CRISPR SYSTEM CMR SUBUNIT CMR4"/>
    <property type="match status" value="1"/>
</dbReference>
<gene>
    <name evidence="4" type="ordered locus">Metin_0161</name>
</gene>
<dbReference type="Pfam" id="PF03787">
    <property type="entry name" value="RAMPs"/>
    <property type="match status" value="1"/>
</dbReference>
<dbReference type="HOGENOM" id="CLU_047795_1_1_2"/>
<dbReference type="RefSeq" id="WP_013099579.1">
    <property type="nucleotide sequence ID" value="NC_014122.1"/>
</dbReference>
<evidence type="ECO:0000313" key="5">
    <source>
        <dbReference type="Proteomes" id="UP000002061"/>
    </source>
</evidence>
<dbReference type="GeneID" id="9131161"/>
<dbReference type="AlphaFoldDB" id="D5VQI0"/>
<feature type="domain" description="CRISPR type III-associated protein" evidence="3">
    <location>
        <begin position="11"/>
        <end position="395"/>
    </location>
</feature>
<feature type="region of interest" description="Disordered" evidence="2">
    <location>
        <begin position="402"/>
        <end position="426"/>
    </location>
</feature>
<evidence type="ECO:0000256" key="1">
    <source>
        <dbReference type="ARBA" id="ARBA00023118"/>
    </source>
</evidence>
<proteinExistence type="predicted"/>
<dbReference type="InterPro" id="IPR005537">
    <property type="entry name" value="RAMP_III_fam"/>
</dbReference>
<evidence type="ECO:0000313" key="4">
    <source>
        <dbReference type="EMBL" id="ADG12833.1"/>
    </source>
</evidence>
<keyword evidence="5" id="KW-1185">Reference proteome</keyword>